<gene>
    <name evidence="8" type="ORF">ARALYDRAFT_491730</name>
</gene>
<dbReference type="EMBL" id="GL348719">
    <property type="protein sequence ID" value="EFH43621.1"/>
    <property type="molecule type" value="Genomic_DNA"/>
</dbReference>
<dbReference type="GO" id="GO:0140719">
    <property type="term" value="P:constitutive heterochromatin formation"/>
    <property type="evidence" value="ECO:0007669"/>
    <property type="project" value="EnsemblPlants"/>
</dbReference>
<dbReference type="Pfam" id="PF23376">
    <property type="entry name" value="Fn3_VIN3"/>
    <property type="match status" value="1"/>
</dbReference>
<feature type="region of interest" description="Disordered" evidence="6">
    <location>
        <begin position="83"/>
        <end position="135"/>
    </location>
</feature>
<dbReference type="InterPro" id="IPR036116">
    <property type="entry name" value="FN3_sf"/>
</dbReference>
<dbReference type="GO" id="GO:0042802">
    <property type="term" value="F:identical protein binding"/>
    <property type="evidence" value="ECO:0007669"/>
    <property type="project" value="EnsemblPlants"/>
</dbReference>
<evidence type="ECO:0000256" key="3">
    <source>
        <dbReference type="ARBA" id="ARBA00022771"/>
    </source>
</evidence>
<feature type="compositionally biased region" description="Polar residues" evidence="6">
    <location>
        <begin position="119"/>
        <end position="135"/>
    </location>
</feature>
<dbReference type="HOGENOM" id="CLU_016873_0_0_1"/>
<dbReference type="GO" id="GO:0005677">
    <property type="term" value="C:chromatin silencing complex"/>
    <property type="evidence" value="ECO:0007669"/>
    <property type="project" value="EnsemblPlants"/>
</dbReference>
<dbReference type="GO" id="GO:0032922">
    <property type="term" value="P:circadian regulation of gene expression"/>
    <property type="evidence" value="ECO:0007669"/>
    <property type="project" value="EnsemblPlants"/>
</dbReference>
<dbReference type="GO" id="GO:0062072">
    <property type="term" value="F:histone H3K9me2/3 reader activity"/>
    <property type="evidence" value="ECO:0007669"/>
    <property type="project" value="EnsemblPlants"/>
</dbReference>
<dbReference type="InterPro" id="IPR013783">
    <property type="entry name" value="Ig-like_fold"/>
</dbReference>
<dbReference type="Gramene" id="fgenesh2_kg.7__1163__AT4G30200.2">
    <property type="protein sequence ID" value="fgenesh2_kg.7__1163__AT4G30200.2"/>
    <property type="gene ID" value="fgenesh2_kg.7__1163__AT4G30200.2"/>
</dbReference>
<feature type="domain" description="Fibronectin type-III" evidence="7">
    <location>
        <begin position="365"/>
        <end position="462"/>
    </location>
</feature>
<dbReference type="AlphaFoldDB" id="D7MC72"/>
<dbReference type="InterPro" id="IPR058585">
    <property type="entry name" value="Fn3_VIN3"/>
</dbReference>
<name>D7MC72_ARALL</name>
<dbReference type="PANTHER" id="PTHR46286:SF2">
    <property type="entry name" value="VIN3-LIKE PROTEIN 2"/>
    <property type="match status" value="1"/>
</dbReference>
<sequence length="718" mass="79037">MDSSLDGAAGDSSKCNEMSVDEKRQLVYELSKQSHLASEVLQAWSRQEILQILCAEMGKERKYTGLTKVKIIETLLKIVSEKNPGENEGKKRDSDCLPIQRNTKRQRKVDNPSRYVLPASNNVTSNNASGSCSSVNTKGESTIYCKNLACRAVLRQEDSFCRRCSCCICRKYDDNKDPSLWLTCSSDPPFEGESCGFSCHLECAFKTEKSGLGKDKQSEGCCFYCVSCGKANSLLECWKKQLTIAKETRRVDVLCYRLFLVQKLLKSSTKYRNLCMVVDEAVKSLEADVGPLTGLPMKMGRGIVNRLHSGPDVQKLCSSALESLETLATKPPDVAALPSSRSSKMQQDCSYVLSNEISADTATTGSTKIRFEDVNATSLTVVLASNEIPSPPNIVHYSIWHRKVPEKDYPEKSTCTLFTPNTRFVVSGLAPASEYCFKVVSYSGTREMGVDEINVLTRSAEEGANCSSGVERSESPLTNCSTLSSNPSSVEAESNNDYIVPKKPSKNDNNNSPSVDESAAKRAKRTTESDIVQIENNVEQIVLLDEEEQEAVLDKNGSGSGFGSETPALVTTNNLASNRNNSDASLPITPFRSDEIKNRQARIEKSVKDNCNNGDHSANGGTESGLEHCVKIIRQLECSGHIDKNFRQKFLTWYSLRATSQEIRVVKIFIDTFIDDPMALAEQLIDTFNDRVSIKRSAIGGSGASAVVPSGFCMKLWH</sequence>
<evidence type="ECO:0000256" key="6">
    <source>
        <dbReference type="SAM" id="MobiDB-lite"/>
    </source>
</evidence>
<accession>D7MC72</accession>
<evidence type="ECO:0000256" key="5">
    <source>
        <dbReference type="ARBA" id="ARBA00023242"/>
    </source>
</evidence>
<evidence type="ECO:0000313" key="8">
    <source>
        <dbReference type="EMBL" id="EFH43621.1"/>
    </source>
</evidence>
<dbReference type="eggNOG" id="ENOG502QR8D">
    <property type="taxonomic scope" value="Eukaryota"/>
</dbReference>
<dbReference type="InterPro" id="IPR003961">
    <property type="entry name" value="FN3_dom"/>
</dbReference>
<dbReference type="GO" id="GO:0031519">
    <property type="term" value="C:PcG protein complex"/>
    <property type="evidence" value="ECO:0007669"/>
    <property type="project" value="EnsemblPlants"/>
</dbReference>
<dbReference type="CDD" id="cd00063">
    <property type="entry name" value="FN3"/>
    <property type="match status" value="1"/>
</dbReference>
<feature type="compositionally biased region" description="Basic and acidic residues" evidence="6">
    <location>
        <begin position="83"/>
        <end position="95"/>
    </location>
</feature>
<organism evidence="9">
    <name type="scientific">Arabidopsis lyrata subsp. lyrata</name>
    <name type="common">Lyre-leaved rock-cress</name>
    <dbReference type="NCBI Taxonomy" id="81972"/>
    <lineage>
        <taxon>Eukaryota</taxon>
        <taxon>Viridiplantae</taxon>
        <taxon>Streptophyta</taxon>
        <taxon>Embryophyta</taxon>
        <taxon>Tracheophyta</taxon>
        <taxon>Spermatophyta</taxon>
        <taxon>Magnoliopsida</taxon>
        <taxon>eudicotyledons</taxon>
        <taxon>Gunneridae</taxon>
        <taxon>Pentapetalae</taxon>
        <taxon>rosids</taxon>
        <taxon>malvids</taxon>
        <taxon>Brassicales</taxon>
        <taxon>Brassicaceae</taxon>
        <taxon>Camelineae</taxon>
        <taxon>Arabidopsis</taxon>
    </lineage>
</organism>
<dbReference type="Gene3D" id="2.60.40.10">
    <property type="entry name" value="Immunoglobulins"/>
    <property type="match status" value="1"/>
</dbReference>
<dbReference type="GO" id="GO:0010228">
    <property type="term" value="P:vegetative to reproductive phase transition of meristem"/>
    <property type="evidence" value="ECO:0007669"/>
    <property type="project" value="EnsemblPlants"/>
</dbReference>
<evidence type="ECO:0000256" key="2">
    <source>
        <dbReference type="ARBA" id="ARBA00022723"/>
    </source>
</evidence>
<evidence type="ECO:0000259" key="7">
    <source>
        <dbReference type="PROSITE" id="PS50853"/>
    </source>
</evidence>
<dbReference type="PROSITE" id="PS50853">
    <property type="entry name" value="FN3"/>
    <property type="match status" value="1"/>
</dbReference>
<feature type="region of interest" description="Disordered" evidence="6">
    <location>
        <begin position="462"/>
        <end position="528"/>
    </location>
</feature>
<dbReference type="Pfam" id="PF07227">
    <property type="entry name" value="PHD_Oberon"/>
    <property type="match status" value="1"/>
</dbReference>
<dbReference type="STRING" id="81972.D7MC72"/>
<dbReference type="InterPro" id="IPR056990">
    <property type="entry name" value="VIN3-like_C"/>
</dbReference>
<dbReference type="OrthoDB" id="600557at2759"/>
<keyword evidence="2" id="KW-0479">Metal-binding</keyword>
<dbReference type="SUPFAM" id="SSF49265">
    <property type="entry name" value="Fibronectin type III"/>
    <property type="match status" value="1"/>
</dbReference>
<dbReference type="GO" id="GO:0010048">
    <property type="term" value="P:vernalization response"/>
    <property type="evidence" value="ECO:0007669"/>
    <property type="project" value="InterPro"/>
</dbReference>
<dbReference type="CDD" id="cd15521">
    <property type="entry name" value="PHD_VIN3_plant"/>
    <property type="match status" value="1"/>
</dbReference>
<feature type="compositionally biased region" description="Low complexity" evidence="6">
    <location>
        <begin position="507"/>
        <end position="516"/>
    </location>
</feature>
<dbReference type="GO" id="GO:0008270">
    <property type="term" value="F:zinc ion binding"/>
    <property type="evidence" value="ECO:0007669"/>
    <property type="project" value="UniProtKB-KW"/>
</dbReference>
<keyword evidence="5" id="KW-0539">Nucleus</keyword>
<keyword evidence="9" id="KW-1185">Reference proteome</keyword>
<reference evidence="9" key="1">
    <citation type="journal article" date="2011" name="Nat. Genet.">
        <title>The Arabidopsis lyrata genome sequence and the basis of rapid genome size change.</title>
        <authorList>
            <person name="Hu T.T."/>
            <person name="Pattyn P."/>
            <person name="Bakker E.G."/>
            <person name="Cao J."/>
            <person name="Cheng J.-F."/>
            <person name="Clark R.M."/>
            <person name="Fahlgren N."/>
            <person name="Fawcett J.A."/>
            <person name="Grimwood J."/>
            <person name="Gundlach H."/>
            <person name="Haberer G."/>
            <person name="Hollister J.D."/>
            <person name="Ossowski S."/>
            <person name="Ottilar R.P."/>
            <person name="Salamov A.A."/>
            <person name="Schneeberger K."/>
            <person name="Spannagl M."/>
            <person name="Wang X."/>
            <person name="Yang L."/>
            <person name="Nasrallah M.E."/>
            <person name="Bergelson J."/>
            <person name="Carrington J.C."/>
            <person name="Gaut B.S."/>
            <person name="Schmutz J."/>
            <person name="Mayer K.F.X."/>
            <person name="Van de Peer Y."/>
            <person name="Grigoriev I.V."/>
            <person name="Nordborg M."/>
            <person name="Weigel D."/>
            <person name="Guo Y.-L."/>
        </authorList>
    </citation>
    <scope>NUCLEOTIDE SEQUENCE [LARGE SCALE GENOMIC DNA]</scope>
    <source>
        <strain evidence="9">cv. MN47</strain>
    </source>
</reference>
<evidence type="ECO:0000256" key="1">
    <source>
        <dbReference type="ARBA" id="ARBA00004123"/>
    </source>
</evidence>
<comment type="subcellular location">
    <subcellularLocation>
        <location evidence="1">Nucleus</location>
    </subcellularLocation>
</comment>
<proteinExistence type="predicted"/>
<evidence type="ECO:0000313" key="9">
    <source>
        <dbReference type="Proteomes" id="UP000008694"/>
    </source>
</evidence>
<dbReference type="InterPro" id="IPR032881">
    <property type="entry name" value="Oberon-like_PHD"/>
</dbReference>
<dbReference type="Pfam" id="PF23380">
    <property type="entry name" value="VIN3_C"/>
    <property type="match status" value="1"/>
</dbReference>
<feature type="compositionally biased region" description="Polar residues" evidence="6">
    <location>
        <begin position="465"/>
        <end position="497"/>
    </location>
</feature>
<keyword evidence="4" id="KW-0862">Zinc</keyword>
<protein>
    <recommendedName>
        <fullName evidence="7">Fibronectin type-III domain-containing protein</fullName>
    </recommendedName>
</protein>
<dbReference type="GO" id="GO:0048587">
    <property type="term" value="P:regulation of short-day photoperiodism, flowering"/>
    <property type="evidence" value="ECO:0007669"/>
    <property type="project" value="EnsemblPlants"/>
</dbReference>
<dbReference type="InterPro" id="IPR044514">
    <property type="entry name" value="VIN3-like"/>
</dbReference>
<dbReference type="PANTHER" id="PTHR46286">
    <property type="entry name" value="VIN3-LIKE PROTEIN 2-RELATED"/>
    <property type="match status" value="1"/>
</dbReference>
<evidence type="ECO:0000256" key="4">
    <source>
        <dbReference type="ARBA" id="ARBA00022833"/>
    </source>
</evidence>
<dbReference type="Proteomes" id="UP000008694">
    <property type="component" value="Unassembled WGS sequence"/>
</dbReference>
<keyword evidence="3" id="KW-0863">Zinc-finger</keyword>